<comment type="caution">
    <text evidence="1">The sequence shown here is derived from an EMBL/GenBank/DDBJ whole genome shotgun (WGS) entry which is preliminary data.</text>
</comment>
<reference evidence="1 2" key="1">
    <citation type="submission" date="2014-10" db="EMBL/GenBank/DDBJ databases">
        <title>Draft genome of the hookworm Ancylostoma caninum.</title>
        <authorList>
            <person name="Mitreva M."/>
        </authorList>
    </citation>
    <scope>NUCLEOTIDE SEQUENCE [LARGE SCALE GENOMIC DNA]</scope>
    <source>
        <strain evidence="1 2">Baltimore</strain>
    </source>
</reference>
<evidence type="ECO:0000313" key="1">
    <source>
        <dbReference type="EMBL" id="RCN24899.1"/>
    </source>
</evidence>
<dbReference type="AlphaFoldDB" id="A0A368F1I8"/>
<accession>A0A368F1I8</accession>
<evidence type="ECO:0000313" key="2">
    <source>
        <dbReference type="Proteomes" id="UP000252519"/>
    </source>
</evidence>
<gene>
    <name evidence="1" type="ORF">ANCCAN_29395</name>
</gene>
<dbReference type="EMBL" id="JOJR01015751">
    <property type="protein sequence ID" value="RCN24899.1"/>
    <property type="molecule type" value="Genomic_DNA"/>
</dbReference>
<sequence length="138" mass="15739">MSSHDFLFNLQLQQFVQQLYRTYCSRRIRRISTDIIVHFLRCLSKSIRVVLGSRPPRRLDNLRPPLTPIMQASPDGGSFLQLQTPEMHIYYSGEVVMMARDTGMTALIGDGVHKLNPKTLNRMDKDNCTLSTQSSVVA</sequence>
<feature type="non-terminal residue" evidence="1">
    <location>
        <position position="138"/>
    </location>
</feature>
<proteinExistence type="predicted"/>
<keyword evidence="2" id="KW-1185">Reference proteome</keyword>
<dbReference type="Proteomes" id="UP000252519">
    <property type="component" value="Unassembled WGS sequence"/>
</dbReference>
<organism evidence="1 2">
    <name type="scientific">Ancylostoma caninum</name>
    <name type="common">Dog hookworm</name>
    <dbReference type="NCBI Taxonomy" id="29170"/>
    <lineage>
        <taxon>Eukaryota</taxon>
        <taxon>Metazoa</taxon>
        <taxon>Ecdysozoa</taxon>
        <taxon>Nematoda</taxon>
        <taxon>Chromadorea</taxon>
        <taxon>Rhabditida</taxon>
        <taxon>Rhabditina</taxon>
        <taxon>Rhabditomorpha</taxon>
        <taxon>Strongyloidea</taxon>
        <taxon>Ancylostomatidae</taxon>
        <taxon>Ancylostomatinae</taxon>
        <taxon>Ancylostoma</taxon>
    </lineage>
</organism>
<protein>
    <submittedName>
        <fullName evidence="1">Uncharacterized protein</fullName>
    </submittedName>
</protein>
<name>A0A368F1I8_ANCCA</name>